<evidence type="ECO:0000256" key="2">
    <source>
        <dbReference type="ARBA" id="ARBA00005634"/>
    </source>
</evidence>
<protein>
    <recommendedName>
        <fullName evidence="10">Peptide hydrolase</fullName>
        <ecNumber evidence="10">3.4.-.-</ecNumber>
    </recommendedName>
</protein>
<evidence type="ECO:0000256" key="7">
    <source>
        <dbReference type="ARBA" id="ARBA00022729"/>
    </source>
</evidence>
<evidence type="ECO:0000256" key="3">
    <source>
        <dbReference type="ARBA" id="ARBA00005957"/>
    </source>
</evidence>
<evidence type="ECO:0000256" key="8">
    <source>
        <dbReference type="ARBA" id="ARBA00022801"/>
    </source>
</evidence>
<evidence type="ECO:0000256" key="5">
    <source>
        <dbReference type="ARBA" id="ARBA00022670"/>
    </source>
</evidence>
<evidence type="ECO:0000256" key="10">
    <source>
        <dbReference type="RuleBase" id="RU361240"/>
    </source>
</evidence>
<evidence type="ECO:0000256" key="1">
    <source>
        <dbReference type="ARBA" id="ARBA00001947"/>
    </source>
</evidence>
<keyword evidence="14" id="KW-1185">Reference proteome</keyword>
<feature type="chain" id="PRO_5041783546" description="Peptide hydrolase" evidence="10">
    <location>
        <begin position="19"/>
        <end position="476"/>
    </location>
</feature>
<keyword evidence="8 10" id="KW-0378">Hydrolase</keyword>
<evidence type="ECO:0000256" key="6">
    <source>
        <dbReference type="ARBA" id="ARBA00022723"/>
    </source>
</evidence>
<comment type="cofactor">
    <cofactor evidence="1">
        <name>Zn(2+)</name>
        <dbReference type="ChEBI" id="CHEBI:29105"/>
    </cofactor>
</comment>
<dbReference type="AlphaFoldDB" id="A0AAD5W127"/>
<name>A0AAD5W127_9AGAR</name>
<evidence type="ECO:0000259" key="11">
    <source>
        <dbReference type="Pfam" id="PF02225"/>
    </source>
</evidence>
<keyword evidence="7 10" id="KW-0732">Signal</keyword>
<dbReference type="PANTHER" id="PTHR12147">
    <property type="entry name" value="METALLOPEPTIDASE M28 FAMILY MEMBER"/>
    <property type="match status" value="1"/>
</dbReference>
<sequence length="476" mass="49820">MLIRSLSHLTSLAGLALAASTVSEHNLLKHAKALSKFGEINGAHTRFAGSVGHNATVDYIKSSLDKTGFYDTTLQTFTYTNSEGNATFSTSGTQLDADWFEGAPGGDAEAPLIIVNNLGCAQGDFPAEVAGNIALIQRGNCSFSDKVALSGATGAIGAIVYNNADGAIGGGTLGSSSNPLGPYVPAGALSGVDGRALIATIQSGETVVGNLHVEASFEVRWTNNVIATTKSGDHHNVVATGGHTDSVPAGPGINDNGSGSMAILELALQLPRFSVKNAVRFCFWAAEEEGLLGSDHYVTTLSVEEQEKIALYLNFDMIASPNYGFFIYDGDGSAFNISGPPGSDHIEHLFEGFFAEAGVASGPTAFDGRSDYGPFLDVGIPAGGLFTGAEQRKTADEVLLWGGQAGIAYDVCYHQSCDTIENLNTTTWVQNTKAIAHALTTYATSLRGIPRETAGRSLLVDKVASEPRRNPFLVWA</sequence>
<keyword evidence="5 10" id="KW-0645">Protease</keyword>
<dbReference type="GO" id="GO:0008235">
    <property type="term" value="F:metalloexopeptidase activity"/>
    <property type="evidence" value="ECO:0007669"/>
    <property type="project" value="InterPro"/>
</dbReference>
<dbReference type="InterPro" id="IPR045175">
    <property type="entry name" value="M28_fam"/>
</dbReference>
<keyword evidence="4" id="KW-0031">Aminopeptidase</keyword>
<feature type="domain" description="Peptidase M28" evidence="12">
    <location>
        <begin position="224"/>
        <end position="437"/>
    </location>
</feature>
<dbReference type="Proteomes" id="UP001213000">
    <property type="component" value="Unassembled WGS sequence"/>
</dbReference>
<comment type="caution">
    <text evidence="13">The sequence shown here is derived from an EMBL/GenBank/DDBJ whole genome shotgun (WGS) entry which is preliminary data.</text>
</comment>
<dbReference type="InterPro" id="IPR003137">
    <property type="entry name" value="PA_domain"/>
</dbReference>
<keyword evidence="9 10" id="KW-0862">Zinc</keyword>
<organism evidence="13 14">
    <name type="scientific">Leucocoprinus birnbaumii</name>
    <dbReference type="NCBI Taxonomy" id="56174"/>
    <lineage>
        <taxon>Eukaryota</taxon>
        <taxon>Fungi</taxon>
        <taxon>Dikarya</taxon>
        <taxon>Basidiomycota</taxon>
        <taxon>Agaricomycotina</taxon>
        <taxon>Agaricomycetes</taxon>
        <taxon>Agaricomycetidae</taxon>
        <taxon>Agaricales</taxon>
        <taxon>Agaricineae</taxon>
        <taxon>Agaricaceae</taxon>
        <taxon>Leucocoprinus</taxon>
    </lineage>
</organism>
<comment type="similarity">
    <text evidence="3">Belongs to the peptidase M28 family. M28A subfamily.</text>
</comment>
<dbReference type="InterPro" id="IPR046450">
    <property type="entry name" value="PA_dom_sf"/>
</dbReference>
<dbReference type="EC" id="3.4.-.-" evidence="10"/>
<dbReference type="SUPFAM" id="SSF53187">
    <property type="entry name" value="Zn-dependent exopeptidases"/>
    <property type="match status" value="1"/>
</dbReference>
<evidence type="ECO:0000313" key="14">
    <source>
        <dbReference type="Proteomes" id="UP001213000"/>
    </source>
</evidence>
<dbReference type="Pfam" id="PF04389">
    <property type="entry name" value="Peptidase_M28"/>
    <property type="match status" value="1"/>
</dbReference>
<dbReference type="CDD" id="cd03876">
    <property type="entry name" value="M28_SGAP_like"/>
    <property type="match status" value="1"/>
</dbReference>
<dbReference type="Gene3D" id="3.40.630.10">
    <property type="entry name" value="Zn peptidases"/>
    <property type="match status" value="1"/>
</dbReference>
<proteinExistence type="inferred from homology"/>
<dbReference type="Gene3D" id="3.50.30.30">
    <property type="match status" value="1"/>
</dbReference>
<comment type="similarity">
    <text evidence="2">Belongs to the peptidase M28 family. M28B subfamily.</text>
</comment>
<keyword evidence="6 10" id="KW-0479">Metal-binding</keyword>
<dbReference type="GO" id="GO:0006508">
    <property type="term" value="P:proteolysis"/>
    <property type="evidence" value="ECO:0007669"/>
    <property type="project" value="UniProtKB-KW"/>
</dbReference>
<dbReference type="GO" id="GO:0046872">
    <property type="term" value="F:metal ion binding"/>
    <property type="evidence" value="ECO:0007669"/>
    <property type="project" value="UniProtKB-KW"/>
</dbReference>
<gene>
    <name evidence="13" type="ORF">NP233_g1391</name>
</gene>
<feature type="domain" description="PA" evidence="11">
    <location>
        <begin position="109"/>
        <end position="197"/>
    </location>
</feature>
<dbReference type="EMBL" id="JANIEX010000051">
    <property type="protein sequence ID" value="KAJ3574986.1"/>
    <property type="molecule type" value="Genomic_DNA"/>
</dbReference>
<accession>A0AAD5W127</accession>
<dbReference type="FunFam" id="3.40.630.10:FF:000054">
    <property type="entry name" value="Peptide hydrolase"/>
    <property type="match status" value="1"/>
</dbReference>
<reference evidence="13" key="1">
    <citation type="submission" date="2022-07" db="EMBL/GenBank/DDBJ databases">
        <title>Genome Sequence of Leucocoprinus birnbaumii.</title>
        <authorList>
            <person name="Buettner E."/>
        </authorList>
    </citation>
    <scope>NUCLEOTIDE SEQUENCE</scope>
    <source>
        <strain evidence="13">VT141</strain>
    </source>
</reference>
<dbReference type="SUPFAM" id="SSF52025">
    <property type="entry name" value="PA domain"/>
    <property type="match status" value="1"/>
</dbReference>
<dbReference type="GO" id="GO:0004177">
    <property type="term" value="F:aminopeptidase activity"/>
    <property type="evidence" value="ECO:0007669"/>
    <property type="project" value="UniProtKB-KW"/>
</dbReference>
<dbReference type="InterPro" id="IPR041756">
    <property type="entry name" value="M28_SGAP-like"/>
</dbReference>
<evidence type="ECO:0000259" key="12">
    <source>
        <dbReference type="Pfam" id="PF04389"/>
    </source>
</evidence>
<dbReference type="Pfam" id="PF02225">
    <property type="entry name" value="PA"/>
    <property type="match status" value="1"/>
</dbReference>
<evidence type="ECO:0000256" key="4">
    <source>
        <dbReference type="ARBA" id="ARBA00022438"/>
    </source>
</evidence>
<feature type="signal peptide" evidence="10">
    <location>
        <begin position="1"/>
        <end position="18"/>
    </location>
</feature>
<dbReference type="PANTHER" id="PTHR12147:SF26">
    <property type="entry name" value="PEPTIDASE M28 DOMAIN-CONTAINING PROTEIN"/>
    <property type="match status" value="1"/>
</dbReference>
<dbReference type="CDD" id="cd02130">
    <property type="entry name" value="PA_ScAPY_like"/>
    <property type="match status" value="1"/>
</dbReference>
<evidence type="ECO:0000256" key="9">
    <source>
        <dbReference type="ARBA" id="ARBA00022833"/>
    </source>
</evidence>
<evidence type="ECO:0000313" key="13">
    <source>
        <dbReference type="EMBL" id="KAJ3574986.1"/>
    </source>
</evidence>
<dbReference type="InterPro" id="IPR007484">
    <property type="entry name" value="Peptidase_M28"/>
</dbReference>